<dbReference type="EMBL" id="CP017831">
    <property type="protein sequence ID" value="AOZ95529.1"/>
    <property type="molecule type" value="Genomic_DNA"/>
</dbReference>
<dbReference type="PANTHER" id="PTHR34136:SF1">
    <property type="entry name" value="UDP-N-ACETYL-D-MANNOSAMINURONIC ACID TRANSFERASE"/>
    <property type="match status" value="1"/>
</dbReference>
<gene>
    <name evidence="4" type="ORF">bhn_I0495</name>
</gene>
<feature type="transmembrane region" description="Helical" evidence="3">
    <location>
        <begin position="12"/>
        <end position="34"/>
    </location>
</feature>
<dbReference type="CDD" id="cd06533">
    <property type="entry name" value="Glyco_transf_WecG_TagA"/>
    <property type="match status" value="1"/>
</dbReference>
<dbReference type="Pfam" id="PF03808">
    <property type="entry name" value="Glyco_tran_WecG"/>
    <property type="match status" value="1"/>
</dbReference>
<keyword evidence="3" id="KW-1133">Transmembrane helix</keyword>
<evidence type="ECO:0000256" key="3">
    <source>
        <dbReference type="SAM" id="Phobius"/>
    </source>
</evidence>
<protein>
    <submittedName>
        <fullName evidence="4">Glycosyl transferase WecB/TagA/CpsF family</fullName>
    </submittedName>
</protein>
<feature type="transmembrane region" description="Helical" evidence="3">
    <location>
        <begin position="112"/>
        <end position="132"/>
    </location>
</feature>
<name>A0A1D9NZ79_9FIRM</name>
<evidence type="ECO:0000256" key="1">
    <source>
        <dbReference type="ARBA" id="ARBA00022676"/>
    </source>
</evidence>
<keyword evidence="3" id="KW-0812">Transmembrane</keyword>
<feature type="transmembrane region" description="Helical" evidence="3">
    <location>
        <begin position="46"/>
        <end position="66"/>
    </location>
</feature>
<dbReference type="GO" id="GO:0016758">
    <property type="term" value="F:hexosyltransferase activity"/>
    <property type="evidence" value="ECO:0007669"/>
    <property type="project" value="TreeGrafter"/>
</dbReference>
<keyword evidence="3" id="KW-0472">Membrane</keyword>
<feature type="transmembrane region" description="Helical" evidence="3">
    <location>
        <begin position="78"/>
        <end position="100"/>
    </location>
</feature>
<keyword evidence="5" id="KW-1185">Reference proteome</keyword>
<reference evidence="5" key="1">
    <citation type="submission" date="2016-10" db="EMBL/GenBank/DDBJ databases">
        <title>The complete genome sequence of the rumen bacterium Butyrivibrio hungatei MB2003.</title>
        <authorList>
            <person name="Palevich N."/>
            <person name="Kelly W.J."/>
            <person name="Leahy S.C."/>
            <person name="Altermann E."/>
            <person name="Rakonjac J."/>
            <person name="Attwood G.T."/>
        </authorList>
    </citation>
    <scope>NUCLEOTIDE SEQUENCE [LARGE SCALE GENOMIC DNA]</scope>
    <source>
        <strain evidence="5">MB2003</strain>
    </source>
</reference>
<dbReference type="KEGG" id="bhu:bhn_I0495"/>
<organism evidence="4 5">
    <name type="scientific">Butyrivibrio hungatei</name>
    <dbReference type="NCBI Taxonomy" id="185008"/>
    <lineage>
        <taxon>Bacteria</taxon>
        <taxon>Bacillati</taxon>
        <taxon>Bacillota</taxon>
        <taxon>Clostridia</taxon>
        <taxon>Lachnospirales</taxon>
        <taxon>Lachnospiraceae</taxon>
        <taxon>Butyrivibrio</taxon>
    </lineage>
</organism>
<dbReference type="InterPro" id="IPR004629">
    <property type="entry name" value="WecG_TagA_CpsF"/>
</dbReference>
<sequence length="469" mass="53514">MNRRGIRYPAKRILVLDELTLIVAFFVTLAIRYRDTFRYWTTFYDGLYINFLIVLCLVQALVFLGFDKRKKSIFEMDPVENLMSVVKSKVILIVLGLLYLYATQRGEQSSRFVVAGVLVLSIIFGFVARMICRKSYLKNHDLSAEYKTLEVTSDEDAAEVIAKYHQGSYNDVLVHVISEGYDNLLRKLDREGIRTFIGTTALDYQVRSGIISDINGYASIPASVRSERFNLFGINYAVSRTEEAVLHVMRHIKELSGEYICFSNVHTSVMAREDVSYRDVLNGATFVFPDGTPIATLEQKKGYVGAERVAGPDFMEHMFRDTQDGRLSHFFYGASQETLDALKENLLKKYPGIDIRGMYSPPFRALSEEEDRADVNLINGSGADIIWIGLGAPKQEKWMNAHKGEISGVMMGVGAGFDFHAGTIKRAPKWIQKIGLEWLFRLFQDPGRLFKRYFVTNGKFIWYLLTNRK</sequence>
<evidence type="ECO:0000256" key="2">
    <source>
        <dbReference type="ARBA" id="ARBA00022679"/>
    </source>
</evidence>
<dbReference type="Proteomes" id="UP000179284">
    <property type="component" value="Chromosome I"/>
</dbReference>
<evidence type="ECO:0000313" key="5">
    <source>
        <dbReference type="Proteomes" id="UP000179284"/>
    </source>
</evidence>
<dbReference type="PANTHER" id="PTHR34136">
    <property type="match status" value="1"/>
</dbReference>
<dbReference type="AlphaFoldDB" id="A0A1D9NZ79"/>
<keyword evidence="2 4" id="KW-0808">Transferase</keyword>
<accession>A0A1D9NZ79</accession>
<evidence type="ECO:0000313" key="4">
    <source>
        <dbReference type="EMBL" id="AOZ95529.1"/>
    </source>
</evidence>
<proteinExistence type="predicted"/>
<keyword evidence="1" id="KW-0328">Glycosyltransferase</keyword>
<dbReference type="NCBIfam" id="TIGR00696">
    <property type="entry name" value="wecG_tagA_cpsF"/>
    <property type="match status" value="1"/>
</dbReference>